<dbReference type="Gene3D" id="3.10.50.40">
    <property type="match status" value="3"/>
</dbReference>
<evidence type="ECO:0000256" key="11">
    <source>
        <dbReference type="PROSITE-ProRule" id="PRU00278"/>
    </source>
</evidence>
<dbReference type="RefSeq" id="WP_313979683.1">
    <property type="nucleotide sequence ID" value="NZ_JASJOR010000016.1"/>
</dbReference>
<evidence type="ECO:0000256" key="4">
    <source>
        <dbReference type="ARBA" id="ARBA00022692"/>
    </source>
</evidence>
<keyword evidence="11" id="KW-0413">Isomerase</keyword>
<evidence type="ECO:0000256" key="6">
    <source>
        <dbReference type="ARBA" id="ARBA00023136"/>
    </source>
</evidence>
<dbReference type="Pfam" id="PF13616">
    <property type="entry name" value="Rotamase_3"/>
    <property type="match status" value="1"/>
</dbReference>
<proteinExistence type="inferred from homology"/>
<protein>
    <recommendedName>
        <fullName evidence="9">Periplasmic chaperone PpiD</fullName>
    </recommendedName>
    <alternativeName>
        <fullName evidence="10">Periplasmic folding chaperone</fullName>
    </alternativeName>
</protein>
<keyword evidence="4 12" id="KW-0812">Transmembrane</keyword>
<evidence type="ECO:0000256" key="3">
    <source>
        <dbReference type="ARBA" id="ARBA00022519"/>
    </source>
</evidence>
<dbReference type="AlphaFoldDB" id="A0AAE3QLQ8"/>
<evidence type="ECO:0000256" key="1">
    <source>
        <dbReference type="ARBA" id="ARBA00004382"/>
    </source>
</evidence>
<dbReference type="SUPFAM" id="SSF109998">
    <property type="entry name" value="Triger factor/SurA peptide-binding domain-like"/>
    <property type="match status" value="1"/>
</dbReference>
<keyword evidence="6 12" id="KW-0472">Membrane</keyword>
<evidence type="ECO:0000313" key="15">
    <source>
        <dbReference type="Proteomes" id="UP001241110"/>
    </source>
</evidence>
<dbReference type="GO" id="GO:0005886">
    <property type="term" value="C:plasma membrane"/>
    <property type="evidence" value="ECO:0007669"/>
    <property type="project" value="UniProtKB-SubCell"/>
</dbReference>
<dbReference type="InterPro" id="IPR027304">
    <property type="entry name" value="Trigger_fact/SurA_dom_sf"/>
</dbReference>
<organism evidence="14 15">
    <name type="scientific">Xanthocytophaga flava</name>
    <dbReference type="NCBI Taxonomy" id="3048013"/>
    <lineage>
        <taxon>Bacteria</taxon>
        <taxon>Pseudomonadati</taxon>
        <taxon>Bacteroidota</taxon>
        <taxon>Cytophagia</taxon>
        <taxon>Cytophagales</taxon>
        <taxon>Rhodocytophagaceae</taxon>
        <taxon>Xanthocytophaga</taxon>
    </lineage>
</organism>
<keyword evidence="11" id="KW-0697">Rotamase</keyword>
<comment type="caution">
    <text evidence="14">The sequence shown here is derived from an EMBL/GenBank/DDBJ whole genome shotgun (WGS) entry which is preliminary data.</text>
</comment>
<evidence type="ECO:0000256" key="8">
    <source>
        <dbReference type="ARBA" id="ARBA00038408"/>
    </source>
</evidence>
<feature type="domain" description="PpiC" evidence="13">
    <location>
        <begin position="348"/>
        <end position="451"/>
    </location>
</feature>
<evidence type="ECO:0000256" key="9">
    <source>
        <dbReference type="ARBA" id="ARBA00040743"/>
    </source>
</evidence>
<evidence type="ECO:0000256" key="2">
    <source>
        <dbReference type="ARBA" id="ARBA00022475"/>
    </source>
</evidence>
<keyword evidence="5 12" id="KW-1133">Transmembrane helix</keyword>
<dbReference type="InterPro" id="IPR000297">
    <property type="entry name" value="PPIase_PpiC"/>
</dbReference>
<comment type="similarity">
    <text evidence="8">Belongs to the PpiD chaperone family.</text>
</comment>
<keyword evidence="7" id="KW-0143">Chaperone</keyword>
<dbReference type="GO" id="GO:0003755">
    <property type="term" value="F:peptidyl-prolyl cis-trans isomerase activity"/>
    <property type="evidence" value="ECO:0007669"/>
    <property type="project" value="UniProtKB-KW"/>
</dbReference>
<accession>A0AAE3QLQ8</accession>
<dbReference type="InterPro" id="IPR052029">
    <property type="entry name" value="PpiD_chaperone"/>
</dbReference>
<evidence type="ECO:0000256" key="12">
    <source>
        <dbReference type="SAM" id="Phobius"/>
    </source>
</evidence>
<comment type="subcellular location">
    <subcellularLocation>
        <location evidence="1">Cell inner membrane</location>
        <topology evidence="1">Single-pass type II membrane protein</topology>
        <orientation evidence="1">Periplasmic side</orientation>
    </subcellularLocation>
</comment>
<dbReference type="Gene3D" id="1.10.4030.10">
    <property type="entry name" value="Porin chaperone SurA, peptide-binding domain"/>
    <property type="match status" value="1"/>
</dbReference>
<gene>
    <name evidence="14" type="ORF">QNI16_14170</name>
</gene>
<keyword evidence="3" id="KW-0997">Cell inner membrane</keyword>
<name>A0AAE3QLQ8_9BACT</name>
<reference evidence="14" key="1">
    <citation type="submission" date="2023-05" db="EMBL/GenBank/DDBJ databases">
        <authorList>
            <person name="Zhang X."/>
        </authorList>
    </citation>
    <scope>NUCLEOTIDE SEQUENCE</scope>
    <source>
        <strain evidence="14">YF14B1</strain>
    </source>
</reference>
<dbReference type="EMBL" id="JASJOS010000005">
    <property type="protein sequence ID" value="MDJ1481642.1"/>
    <property type="molecule type" value="Genomic_DNA"/>
</dbReference>
<evidence type="ECO:0000313" key="14">
    <source>
        <dbReference type="EMBL" id="MDJ1481642.1"/>
    </source>
</evidence>
<dbReference type="Pfam" id="PF13623">
    <property type="entry name" value="SurA_N_2"/>
    <property type="match status" value="1"/>
</dbReference>
<sequence>MAVIGKIREKAGWAIGLIALGLGLFIVGADFFGPKSNLFSNDAEVGKIAGHGISAKEFEAEVEQIKATMAMQGQNPTEQQLQQIREQVWQDMIFRYAYQPQFEKLGIGLSPEERDDMIAGDNIHTSIKQTQVFQNASGQFDRTMLDRYLDYIESDSARPQDKQLWENFIVNQLPQMRMREKYDNLLRTSLYVTQAEAQHEYEAQVAKVDAKYIYVPYYSIPDSTIKVSDDELKTYLSDHKNQYKGDETRSLKYVTFPIMPSAKDSADLKSQLVDLAKQLAVAPNDSSFAIAESEIEVPGNGSYQVIGALPQEIQNTISTLIPGSINGPFQDGNEYYIFKYDGAKDDSIPSLRASHILFRADKSASDSVKAQVRKQAEDVLKQIKDGASFEALAQQYGSDGSAQQGGDLGWFSKNGQMVKPFETAAFNFSGSGLLPSLVETDFGYHIVKITQPKTYKKYKVAVIRKSILPSEATRNEVYRKASAIASQAKDIASFEEAVKKDPTLSAYTADRIQPQATSINTLVNSRAIVQWAFKDDTKVGTVSSELFELDNPSQYVITVLTGKSEKGSPSVDAYRAELTNKVRNQKKAEQIVSKLGDLSGTLDAIAQKYGAQAQVLTGTDITMGSNSLPSVGMEPAALGKAFGLKVGQKSKAIKGENGVIVMEVTKQTPAPQIADYTQYKTQLKQNKSFSVTYLAGEAIKEDADIEDLRYKFY</sequence>
<evidence type="ECO:0000256" key="5">
    <source>
        <dbReference type="ARBA" id="ARBA00022989"/>
    </source>
</evidence>
<evidence type="ECO:0000256" key="10">
    <source>
        <dbReference type="ARBA" id="ARBA00042775"/>
    </source>
</evidence>
<dbReference type="InterPro" id="IPR046357">
    <property type="entry name" value="PPIase_dom_sf"/>
</dbReference>
<evidence type="ECO:0000259" key="13">
    <source>
        <dbReference type="PROSITE" id="PS50198"/>
    </source>
</evidence>
<feature type="domain" description="PpiC" evidence="13">
    <location>
        <begin position="552"/>
        <end position="666"/>
    </location>
</feature>
<keyword evidence="2" id="KW-1003">Cell membrane</keyword>
<dbReference type="PANTHER" id="PTHR47529">
    <property type="entry name" value="PEPTIDYL-PROLYL CIS-TRANS ISOMERASE D"/>
    <property type="match status" value="1"/>
</dbReference>
<feature type="transmembrane region" description="Helical" evidence="12">
    <location>
        <begin position="12"/>
        <end position="32"/>
    </location>
</feature>
<dbReference type="PANTHER" id="PTHR47529:SF1">
    <property type="entry name" value="PERIPLASMIC CHAPERONE PPID"/>
    <property type="match status" value="1"/>
</dbReference>
<dbReference type="SUPFAM" id="SSF54534">
    <property type="entry name" value="FKBP-like"/>
    <property type="match status" value="1"/>
</dbReference>
<dbReference type="Proteomes" id="UP001241110">
    <property type="component" value="Unassembled WGS sequence"/>
</dbReference>
<evidence type="ECO:0000256" key="7">
    <source>
        <dbReference type="ARBA" id="ARBA00023186"/>
    </source>
</evidence>
<dbReference type="PROSITE" id="PS50198">
    <property type="entry name" value="PPIC_PPIASE_2"/>
    <property type="match status" value="2"/>
</dbReference>